<feature type="compositionally biased region" description="Basic and acidic residues" evidence="1">
    <location>
        <begin position="11"/>
        <end position="35"/>
    </location>
</feature>
<accession>A0A6J4H2K5</accession>
<dbReference type="AlphaFoldDB" id="A0A6J4H2K5"/>
<dbReference type="SUPFAM" id="SSF56634">
    <property type="entry name" value="Heme-dependent catalase-like"/>
    <property type="match status" value="1"/>
</dbReference>
<sequence>MGSAARALGPGEERPPAGEAEDIARIEGMLRREFGRTNPPGSPGPARRDQHPKAHGCVAAEFVVRSDLPPELRRGLFRQPGAAYPAWVRFSSSSPKMHPDTERDAHGMAIKILGAPGEAEEVTQDFVLANSKVFFVRTTADYVRFMEAFMEGRLPRFFFPSANPFRWRLRELINMRVATGKAVANPLEIQYWSQTPSLFGGGAAAKFSARPAGSAPPPQRIPRGAGPDFLREAMARTLSAGAGVRFDFLVQLQTDPAAMPVEDATVPWDEDRSPYRAVATLWIPAQQFDTPERDALAEHLSFTPWHGLPEHRPLGNTNRVRRRAYDLISLLRHERNGRERTEPAAAATFPHELFQDQPPAVGPGEAGGSPRDEGGKNPDEEPEPSSMTLLHRVLPGREETLRALLRVIGNDIRGARDNTYIRFKEFERIHFARWVLLPPPEDAPRAAWQLAFGTDHDGTDAELVRELAAKAGGALDAIYSHCDGWPGARNIDPAVRYLLSGRLPYAARHVACRRRSVAALRQALENREAMQRFVDDTLQPKIVAAEQPPPDGAAAREVVARIAAGTGATLPPRPAPLNWQLPALGLLVLGGGAWGLSRLSRAGRVGALAGVAGAAGAYLLALRAREEGDAREWVPAEPPEREHLAELRAWEDRIVQNQMTHLVDVKPGAFRRATLRGVFAAIDFLARFHWNRGDLGGIPTIHFARWVLIDGGRRLLFFSNYDGSWENYLGDFIDRASVGLTGVWSNTVGFPPARFLVGDGSRRAEAFKNWTRQNQIETQVWYSAYPDVSVVNLLDALALCEGREVAEAPPGRASVAWLQRL</sequence>
<dbReference type="EC" id="1.11.1.6" evidence="3"/>
<dbReference type="Gene3D" id="2.40.180.10">
    <property type="entry name" value="Catalase core domain"/>
    <property type="match status" value="1"/>
</dbReference>
<feature type="compositionally biased region" description="Basic and acidic residues" evidence="1">
    <location>
        <begin position="370"/>
        <end position="379"/>
    </location>
</feature>
<dbReference type="GO" id="GO:0020037">
    <property type="term" value="F:heme binding"/>
    <property type="evidence" value="ECO:0007669"/>
    <property type="project" value="InterPro"/>
</dbReference>
<evidence type="ECO:0000256" key="1">
    <source>
        <dbReference type="SAM" id="MobiDB-lite"/>
    </source>
</evidence>
<gene>
    <name evidence="3" type="ORF">AVDCRST_MAG63-44</name>
</gene>
<feature type="domain" description="Catalase core" evidence="2">
    <location>
        <begin position="48"/>
        <end position="148"/>
    </location>
</feature>
<dbReference type="GO" id="GO:0004096">
    <property type="term" value="F:catalase activity"/>
    <property type="evidence" value="ECO:0007669"/>
    <property type="project" value="UniProtKB-EC"/>
</dbReference>
<dbReference type="EMBL" id="CADCTO010000006">
    <property type="protein sequence ID" value="CAA9212479.1"/>
    <property type="molecule type" value="Genomic_DNA"/>
</dbReference>
<evidence type="ECO:0000313" key="3">
    <source>
        <dbReference type="EMBL" id="CAA9212479.1"/>
    </source>
</evidence>
<evidence type="ECO:0000259" key="2">
    <source>
        <dbReference type="Pfam" id="PF00199"/>
    </source>
</evidence>
<proteinExistence type="predicted"/>
<dbReference type="CDD" id="cd08152">
    <property type="entry name" value="y4iL_like"/>
    <property type="match status" value="1"/>
</dbReference>
<name>A0A6J4H2K5_9BACT</name>
<dbReference type="PANTHER" id="PTHR36195">
    <property type="entry name" value="DOMAIN PROTEIN, PUTATIVE (AFU_ORTHOLOGUE AFUA_5G01990)-RELATED-RELATED"/>
    <property type="match status" value="1"/>
</dbReference>
<dbReference type="InterPro" id="IPR018028">
    <property type="entry name" value="Catalase"/>
</dbReference>
<dbReference type="PROSITE" id="PS51402">
    <property type="entry name" value="CATALASE_3"/>
    <property type="match status" value="1"/>
</dbReference>
<feature type="region of interest" description="Disordered" evidence="1">
    <location>
        <begin position="1"/>
        <end position="53"/>
    </location>
</feature>
<dbReference type="Pfam" id="PF00199">
    <property type="entry name" value="Catalase"/>
    <property type="match status" value="1"/>
</dbReference>
<keyword evidence="3" id="KW-0560">Oxidoreductase</keyword>
<organism evidence="3">
    <name type="scientific">uncultured Armatimonadetes bacterium</name>
    <dbReference type="NCBI Taxonomy" id="157466"/>
    <lineage>
        <taxon>Bacteria</taxon>
        <taxon>Bacillati</taxon>
        <taxon>Armatimonadota</taxon>
        <taxon>environmental samples</taxon>
    </lineage>
</organism>
<dbReference type="InterPro" id="IPR011614">
    <property type="entry name" value="Catalase_core"/>
</dbReference>
<dbReference type="InterPro" id="IPR020835">
    <property type="entry name" value="Catalase_sf"/>
</dbReference>
<keyword evidence="3" id="KW-0575">Peroxidase</keyword>
<protein>
    <submittedName>
        <fullName evidence="3">Catalase KatE</fullName>
        <ecNumber evidence="3">1.11.1.6</ecNumber>
    </submittedName>
</protein>
<feature type="region of interest" description="Disordered" evidence="1">
    <location>
        <begin position="349"/>
        <end position="387"/>
    </location>
</feature>
<dbReference type="GO" id="GO:0006979">
    <property type="term" value="P:response to oxidative stress"/>
    <property type="evidence" value="ECO:0007669"/>
    <property type="project" value="InterPro"/>
</dbReference>
<reference evidence="3" key="1">
    <citation type="submission" date="2020-02" db="EMBL/GenBank/DDBJ databases">
        <authorList>
            <person name="Meier V. D."/>
        </authorList>
    </citation>
    <scope>NUCLEOTIDE SEQUENCE</scope>
    <source>
        <strain evidence="3">AVDCRST_MAG63</strain>
    </source>
</reference>
<dbReference type="PANTHER" id="PTHR36195:SF4">
    <property type="entry name" value="DOMAIN PROTEIN, PUTATIVE (AFU_ORTHOLOGUE AFUA_5G01990)-RELATED"/>
    <property type="match status" value="1"/>
</dbReference>